<evidence type="ECO:0000313" key="10">
    <source>
        <dbReference type="Proteomes" id="UP001156682"/>
    </source>
</evidence>
<name>A0ABQ5ZX69_9GAMM</name>
<dbReference type="Gene3D" id="1.10.540.10">
    <property type="entry name" value="Acyl-CoA dehydrogenase/oxidase, N-terminal domain"/>
    <property type="match status" value="1"/>
</dbReference>
<accession>A0ABQ5ZX69</accession>
<dbReference type="Pfam" id="PF00441">
    <property type="entry name" value="Acyl-CoA_dh_1"/>
    <property type="match status" value="1"/>
</dbReference>
<evidence type="ECO:0000256" key="2">
    <source>
        <dbReference type="ARBA" id="ARBA00009347"/>
    </source>
</evidence>
<comment type="similarity">
    <text evidence="2 5">Belongs to the acyl-CoA dehydrogenase family.</text>
</comment>
<organism evidence="9 10">
    <name type="scientific">Marinospirillum insulare</name>
    <dbReference type="NCBI Taxonomy" id="217169"/>
    <lineage>
        <taxon>Bacteria</taxon>
        <taxon>Pseudomonadati</taxon>
        <taxon>Pseudomonadota</taxon>
        <taxon>Gammaproteobacteria</taxon>
        <taxon>Oceanospirillales</taxon>
        <taxon>Oceanospirillaceae</taxon>
        <taxon>Marinospirillum</taxon>
    </lineage>
</organism>
<dbReference type="InterPro" id="IPR006089">
    <property type="entry name" value="Acyl-CoA_DH_CS"/>
</dbReference>
<proteinExistence type="inferred from homology"/>
<feature type="domain" description="Acyl-CoA dehydrogenase/oxidase C-terminal" evidence="6">
    <location>
        <begin position="232"/>
        <end position="380"/>
    </location>
</feature>
<evidence type="ECO:0000313" key="9">
    <source>
        <dbReference type="EMBL" id="GLR64776.1"/>
    </source>
</evidence>
<evidence type="ECO:0000259" key="7">
    <source>
        <dbReference type="Pfam" id="PF02770"/>
    </source>
</evidence>
<comment type="cofactor">
    <cofactor evidence="1 5">
        <name>FAD</name>
        <dbReference type="ChEBI" id="CHEBI:57692"/>
    </cofactor>
</comment>
<dbReference type="Proteomes" id="UP001156682">
    <property type="component" value="Unassembled WGS sequence"/>
</dbReference>
<dbReference type="InterPro" id="IPR037069">
    <property type="entry name" value="AcylCoA_DH/ox_N_sf"/>
</dbReference>
<dbReference type="SUPFAM" id="SSF56645">
    <property type="entry name" value="Acyl-CoA dehydrogenase NM domain-like"/>
    <property type="match status" value="1"/>
</dbReference>
<dbReference type="InterPro" id="IPR009100">
    <property type="entry name" value="AcylCoA_DH/oxidase_NM_dom_sf"/>
</dbReference>
<keyword evidence="3 5" id="KW-0285">Flavoprotein</keyword>
<keyword evidence="5" id="KW-0560">Oxidoreductase</keyword>
<gene>
    <name evidence="9" type="primary">mmgC</name>
    <name evidence="9" type="ORF">GCM10007878_22140</name>
</gene>
<dbReference type="Gene3D" id="1.20.140.10">
    <property type="entry name" value="Butyryl-CoA Dehydrogenase, subunit A, domain 3"/>
    <property type="match status" value="1"/>
</dbReference>
<dbReference type="PANTHER" id="PTHR43884:SF12">
    <property type="entry name" value="ISOVALERYL-COA DEHYDROGENASE, MITOCHONDRIAL-RELATED"/>
    <property type="match status" value="1"/>
</dbReference>
<dbReference type="Pfam" id="PF02771">
    <property type="entry name" value="Acyl-CoA_dh_N"/>
    <property type="match status" value="1"/>
</dbReference>
<keyword evidence="10" id="KW-1185">Reference proteome</keyword>
<dbReference type="Gene3D" id="2.40.110.10">
    <property type="entry name" value="Butyryl-CoA Dehydrogenase, subunit A, domain 2"/>
    <property type="match status" value="1"/>
</dbReference>
<dbReference type="InterPro" id="IPR046373">
    <property type="entry name" value="Acyl-CoA_Oxase/DH_mid-dom_sf"/>
</dbReference>
<reference evidence="10" key="1">
    <citation type="journal article" date="2019" name="Int. J. Syst. Evol. Microbiol.">
        <title>The Global Catalogue of Microorganisms (GCM) 10K type strain sequencing project: providing services to taxonomists for standard genome sequencing and annotation.</title>
        <authorList>
            <consortium name="The Broad Institute Genomics Platform"/>
            <consortium name="The Broad Institute Genome Sequencing Center for Infectious Disease"/>
            <person name="Wu L."/>
            <person name="Ma J."/>
        </authorList>
    </citation>
    <scope>NUCLEOTIDE SEQUENCE [LARGE SCALE GENOMIC DNA]</scope>
    <source>
        <strain evidence="10">NBRC 100033</strain>
    </source>
</reference>
<evidence type="ECO:0000256" key="5">
    <source>
        <dbReference type="RuleBase" id="RU362125"/>
    </source>
</evidence>
<dbReference type="PANTHER" id="PTHR43884">
    <property type="entry name" value="ACYL-COA DEHYDROGENASE"/>
    <property type="match status" value="1"/>
</dbReference>
<evidence type="ECO:0000259" key="8">
    <source>
        <dbReference type="Pfam" id="PF02771"/>
    </source>
</evidence>
<dbReference type="Pfam" id="PF02770">
    <property type="entry name" value="Acyl-CoA_dh_M"/>
    <property type="match status" value="1"/>
</dbReference>
<dbReference type="InterPro" id="IPR009075">
    <property type="entry name" value="AcylCo_DH/oxidase_C"/>
</dbReference>
<dbReference type="RefSeq" id="WP_027851326.1">
    <property type="nucleotide sequence ID" value="NZ_BSOR01000038.1"/>
</dbReference>
<protein>
    <submittedName>
        <fullName evidence="9">Acyl-CoA dehydrogenase</fullName>
    </submittedName>
</protein>
<dbReference type="PIRSF" id="PIRSF016578">
    <property type="entry name" value="HsaA"/>
    <property type="match status" value="1"/>
</dbReference>
<evidence type="ECO:0000256" key="3">
    <source>
        <dbReference type="ARBA" id="ARBA00022630"/>
    </source>
</evidence>
<dbReference type="SUPFAM" id="SSF47203">
    <property type="entry name" value="Acyl-CoA dehydrogenase C-terminal domain-like"/>
    <property type="match status" value="1"/>
</dbReference>
<dbReference type="InterPro" id="IPR006091">
    <property type="entry name" value="Acyl-CoA_Oxase/DH_mid-dom"/>
</dbReference>
<evidence type="ECO:0000256" key="4">
    <source>
        <dbReference type="ARBA" id="ARBA00022827"/>
    </source>
</evidence>
<dbReference type="PROSITE" id="PS00072">
    <property type="entry name" value="ACYL_COA_DH_1"/>
    <property type="match status" value="1"/>
</dbReference>
<feature type="domain" description="Acyl-CoA dehydrogenase/oxidase N-terminal" evidence="8">
    <location>
        <begin position="6"/>
        <end position="119"/>
    </location>
</feature>
<evidence type="ECO:0000256" key="1">
    <source>
        <dbReference type="ARBA" id="ARBA00001974"/>
    </source>
</evidence>
<feature type="domain" description="Acyl-CoA oxidase/dehydrogenase middle" evidence="7">
    <location>
        <begin position="124"/>
        <end position="220"/>
    </location>
</feature>
<dbReference type="EMBL" id="BSOR01000038">
    <property type="protein sequence ID" value="GLR64776.1"/>
    <property type="molecule type" value="Genomic_DNA"/>
</dbReference>
<evidence type="ECO:0000259" key="6">
    <source>
        <dbReference type="Pfam" id="PF00441"/>
    </source>
</evidence>
<sequence>MNFELTEEQAMIQDAAKQFAEGVLAPKAAELDATSNPEIMKSHLAQLAEQGFMGVNIAGEYGGTEAGTIAFSLAITELARACASTAVAVSVSNMVAELIQAIGSEAQKSHYLPKLCSGEFAAGSFCLTETEAGSDPAAMKTRAVKEADAWVLNGSKVWISTAALAGVYVVWAVTNPDAPKGKGISCFLVDGDNPGVTVAKPENKMGQKGSGTHEVVFEDCRIPLDAIIGEENQGFKIAVTELCGGRIGIASLALGVASAALDYARDYVQERKQFGKPLAEFQGLQWMLVDNYTEMEAARLLIMQAASLKDAGKPFAVQASMAKLMATEKGNKACYDALQLLGANGYMQDFPLERYARDIRVTSIYEGTSEIQKVIIARSLFSN</sequence>
<keyword evidence="4 5" id="KW-0274">FAD</keyword>
<comment type="caution">
    <text evidence="9">The sequence shown here is derived from an EMBL/GenBank/DDBJ whole genome shotgun (WGS) entry which is preliminary data.</text>
</comment>
<dbReference type="InterPro" id="IPR013786">
    <property type="entry name" value="AcylCoA_DH/ox_N"/>
</dbReference>
<dbReference type="InterPro" id="IPR036250">
    <property type="entry name" value="AcylCo_DH-like_C"/>
</dbReference>